<dbReference type="InterPro" id="IPR036770">
    <property type="entry name" value="Ankyrin_rpt-contain_sf"/>
</dbReference>
<feature type="repeat" description="ANK" evidence="3">
    <location>
        <begin position="1"/>
        <end position="31"/>
    </location>
</feature>
<name>A0AAJ0EMH5_9PEZI</name>
<dbReference type="PANTHER" id="PTHR24123">
    <property type="entry name" value="ANKYRIN REPEAT-CONTAINING"/>
    <property type="match status" value="1"/>
</dbReference>
<dbReference type="InterPro" id="IPR002110">
    <property type="entry name" value="Ankyrin_rpt"/>
</dbReference>
<gene>
    <name evidence="4" type="ORF">BDP81DRAFT_308140</name>
</gene>
<sequence>GTPIQAAAALGHRDVVEFFLDKGANPNKMKSFAQRDGVYGTPLITASAHGQTEIMELLLKRGAEINAICPEIFQLYLEVASETGNTDIVQYDLGKWTSRGKPGFSFGKSLQLASKRGHEKVVRLLIQSGARVNDLGGTRMPALYKASLLGNSDAVQSFLDGGVDIHARFPGGKFTSALAAACKGGNIRIVELLMA</sequence>
<dbReference type="AlphaFoldDB" id="A0AAJ0EMH5"/>
<feature type="repeat" description="ANK" evidence="3">
    <location>
        <begin position="41"/>
        <end position="70"/>
    </location>
</feature>
<keyword evidence="1" id="KW-0677">Repeat</keyword>
<proteinExistence type="predicted"/>
<evidence type="ECO:0000313" key="5">
    <source>
        <dbReference type="Proteomes" id="UP001243989"/>
    </source>
</evidence>
<dbReference type="InterPro" id="IPR051165">
    <property type="entry name" value="Multifunctional_ANK_Repeat"/>
</dbReference>
<keyword evidence="5" id="KW-1185">Reference proteome</keyword>
<reference evidence="4" key="1">
    <citation type="submission" date="2021-06" db="EMBL/GenBank/DDBJ databases">
        <title>Comparative genomics, transcriptomics and evolutionary studies reveal genomic signatures of adaptation to plant cell wall in hemibiotrophic fungi.</title>
        <authorList>
            <consortium name="DOE Joint Genome Institute"/>
            <person name="Baroncelli R."/>
            <person name="Diaz J.F."/>
            <person name="Benocci T."/>
            <person name="Peng M."/>
            <person name="Battaglia E."/>
            <person name="Haridas S."/>
            <person name="Andreopoulos W."/>
            <person name="Labutti K."/>
            <person name="Pangilinan J."/>
            <person name="Floch G.L."/>
            <person name="Makela M.R."/>
            <person name="Henrissat B."/>
            <person name="Grigoriev I.V."/>
            <person name="Crouch J.A."/>
            <person name="De Vries R.P."/>
            <person name="Sukno S.A."/>
            <person name="Thon M.R."/>
        </authorList>
    </citation>
    <scope>NUCLEOTIDE SEQUENCE</scope>
    <source>
        <strain evidence="4">CBS 102054</strain>
    </source>
</reference>
<dbReference type="EMBL" id="JAHMHQ010000002">
    <property type="protein sequence ID" value="KAK1654619.1"/>
    <property type="molecule type" value="Genomic_DNA"/>
</dbReference>
<dbReference type="Proteomes" id="UP001243989">
    <property type="component" value="Unassembled WGS sequence"/>
</dbReference>
<dbReference type="PROSITE" id="PS50088">
    <property type="entry name" value="ANK_REPEAT"/>
    <property type="match status" value="3"/>
</dbReference>
<dbReference type="PROSITE" id="PS50297">
    <property type="entry name" value="ANK_REP_REGION"/>
    <property type="match status" value="3"/>
</dbReference>
<accession>A0AAJ0EMH5</accession>
<dbReference type="PANTHER" id="PTHR24123:SF138">
    <property type="entry name" value="NACHT DOMAIN-CONTAINING PROTEIN"/>
    <property type="match status" value="1"/>
</dbReference>
<dbReference type="GeneID" id="85468286"/>
<dbReference type="Pfam" id="PF12796">
    <property type="entry name" value="Ank_2"/>
    <property type="match status" value="2"/>
</dbReference>
<evidence type="ECO:0000313" key="4">
    <source>
        <dbReference type="EMBL" id="KAK1654619.1"/>
    </source>
</evidence>
<evidence type="ECO:0000256" key="3">
    <source>
        <dbReference type="PROSITE-ProRule" id="PRU00023"/>
    </source>
</evidence>
<dbReference type="SMART" id="SM00248">
    <property type="entry name" value="ANK"/>
    <property type="match status" value="4"/>
</dbReference>
<dbReference type="SUPFAM" id="SSF48403">
    <property type="entry name" value="Ankyrin repeat"/>
    <property type="match status" value="1"/>
</dbReference>
<evidence type="ECO:0000256" key="1">
    <source>
        <dbReference type="ARBA" id="ARBA00022737"/>
    </source>
</evidence>
<evidence type="ECO:0000256" key="2">
    <source>
        <dbReference type="ARBA" id="ARBA00023043"/>
    </source>
</evidence>
<dbReference type="RefSeq" id="XP_060450663.1">
    <property type="nucleotide sequence ID" value="XM_060583424.1"/>
</dbReference>
<keyword evidence="2 3" id="KW-0040">ANK repeat</keyword>
<protein>
    <submittedName>
        <fullName evidence="4">Ankyrin repeat-containing domain protein</fullName>
    </submittedName>
</protein>
<dbReference type="Gene3D" id="1.25.40.20">
    <property type="entry name" value="Ankyrin repeat-containing domain"/>
    <property type="match status" value="2"/>
</dbReference>
<comment type="caution">
    <text evidence="4">The sequence shown here is derived from an EMBL/GenBank/DDBJ whole genome shotgun (WGS) entry which is preliminary data.</text>
</comment>
<feature type="repeat" description="ANK" evidence="3">
    <location>
        <begin position="110"/>
        <end position="137"/>
    </location>
</feature>
<organism evidence="4 5">
    <name type="scientific">Colletotrichum phormii</name>
    <dbReference type="NCBI Taxonomy" id="359342"/>
    <lineage>
        <taxon>Eukaryota</taxon>
        <taxon>Fungi</taxon>
        <taxon>Dikarya</taxon>
        <taxon>Ascomycota</taxon>
        <taxon>Pezizomycotina</taxon>
        <taxon>Sordariomycetes</taxon>
        <taxon>Hypocreomycetidae</taxon>
        <taxon>Glomerellales</taxon>
        <taxon>Glomerellaceae</taxon>
        <taxon>Colletotrichum</taxon>
        <taxon>Colletotrichum acutatum species complex</taxon>
    </lineage>
</organism>
<feature type="non-terminal residue" evidence="4">
    <location>
        <position position="1"/>
    </location>
</feature>